<feature type="non-terminal residue" evidence="3">
    <location>
        <position position="77"/>
    </location>
</feature>
<gene>
    <name evidence="3" type="ORF">DI598_20920</name>
</gene>
<dbReference type="PANTHER" id="PTHR46797">
    <property type="entry name" value="HTH-TYPE TRANSCRIPTIONAL REGULATOR"/>
    <property type="match status" value="1"/>
</dbReference>
<reference evidence="3 4" key="1">
    <citation type="submission" date="2017-11" db="EMBL/GenBank/DDBJ databases">
        <title>Infants hospitalized years apart are colonized by the same room-sourced microbial strains.</title>
        <authorList>
            <person name="Brooks B."/>
            <person name="Olm M.R."/>
            <person name="Firek B.A."/>
            <person name="Baker R."/>
            <person name="Thomas B.C."/>
            <person name="Morowitz M.J."/>
            <person name="Banfield J.F."/>
        </authorList>
    </citation>
    <scope>NUCLEOTIDE SEQUENCE [LARGE SCALE GENOMIC DNA]</scope>
    <source>
        <strain evidence="3">S2_009_000_R2_76</strain>
    </source>
</reference>
<comment type="caution">
    <text evidence="3">The sequence shown here is derived from an EMBL/GenBank/DDBJ whole genome shotgun (WGS) entry which is preliminary data.</text>
</comment>
<dbReference type="GO" id="GO:0003677">
    <property type="term" value="F:DNA binding"/>
    <property type="evidence" value="ECO:0007669"/>
    <property type="project" value="UniProtKB-KW"/>
</dbReference>
<dbReference type="AlphaFoldDB" id="A0A2W5E616"/>
<dbReference type="InterPro" id="IPR010982">
    <property type="entry name" value="Lambda_DNA-bd_dom_sf"/>
</dbReference>
<evidence type="ECO:0000313" key="4">
    <source>
        <dbReference type="Proteomes" id="UP000249645"/>
    </source>
</evidence>
<dbReference type="GO" id="GO:0005829">
    <property type="term" value="C:cytosol"/>
    <property type="evidence" value="ECO:0007669"/>
    <property type="project" value="TreeGrafter"/>
</dbReference>
<dbReference type="InterPro" id="IPR001387">
    <property type="entry name" value="Cro/C1-type_HTH"/>
</dbReference>
<organism evidence="3 4">
    <name type="scientific">Pseudopedobacter saltans</name>
    <dbReference type="NCBI Taxonomy" id="151895"/>
    <lineage>
        <taxon>Bacteria</taxon>
        <taxon>Pseudomonadati</taxon>
        <taxon>Bacteroidota</taxon>
        <taxon>Sphingobacteriia</taxon>
        <taxon>Sphingobacteriales</taxon>
        <taxon>Sphingobacteriaceae</taxon>
        <taxon>Pseudopedobacter</taxon>
    </lineage>
</organism>
<accession>A0A2W5E616</accession>
<dbReference type="GO" id="GO:0003700">
    <property type="term" value="F:DNA-binding transcription factor activity"/>
    <property type="evidence" value="ECO:0007669"/>
    <property type="project" value="TreeGrafter"/>
</dbReference>
<dbReference type="CDD" id="cd00093">
    <property type="entry name" value="HTH_XRE"/>
    <property type="match status" value="1"/>
</dbReference>
<dbReference type="Proteomes" id="UP000249645">
    <property type="component" value="Unassembled WGS sequence"/>
</dbReference>
<proteinExistence type="predicted"/>
<dbReference type="Gene3D" id="1.10.260.40">
    <property type="entry name" value="lambda repressor-like DNA-binding domains"/>
    <property type="match status" value="1"/>
</dbReference>
<dbReference type="PROSITE" id="PS50943">
    <property type="entry name" value="HTH_CROC1"/>
    <property type="match status" value="1"/>
</dbReference>
<dbReference type="PANTHER" id="PTHR46797:SF1">
    <property type="entry name" value="METHYLPHOSPHONATE SYNTHASE"/>
    <property type="match status" value="1"/>
</dbReference>
<sequence>MITENESVRLIFGLKVRSLRMQKNLSYQQLSESSKITVSYLHDIENGKKYPKADKILTLAKELGVDYDYLVSLTGDK</sequence>
<name>A0A2W5E616_9SPHI</name>
<feature type="domain" description="HTH cro/C1-type" evidence="2">
    <location>
        <begin position="16"/>
        <end position="70"/>
    </location>
</feature>
<evidence type="ECO:0000313" key="3">
    <source>
        <dbReference type="EMBL" id="PZP38388.1"/>
    </source>
</evidence>
<dbReference type="Pfam" id="PF12844">
    <property type="entry name" value="HTH_19"/>
    <property type="match status" value="1"/>
</dbReference>
<evidence type="ECO:0000259" key="2">
    <source>
        <dbReference type="PROSITE" id="PS50943"/>
    </source>
</evidence>
<keyword evidence="1" id="KW-0238">DNA-binding</keyword>
<evidence type="ECO:0000256" key="1">
    <source>
        <dbReference type="ARBA" id="ARBA00023125"/>
    </source>
</evidence>
<dbReference type="SUPFAM" id="SSF47413">
    <property type="entry name" value="lambda repressor-like DNA-binding domains"/>
    <property type="match status" value="1"/>
</dbReference>
<protein>
    <submittedName>
        <fullName evidence="3">Transcriptional regulator</fullName>
    </submittedName>
</protein>
<dbReference type="InterPro" id="IPR050807">
    <property type="entry name" value="TransReg_Diox_bact_type"/>
</dbReference>
<dbReference type="EMBL" id="QFOI01000773">
    <property type="protein sequence ID" value="PZP38388.1"/>
    <property type="molecule type" value="Genomic_DNA"/>
</dbReference>
<dbReference type="SMART" id="SM00530">
    <property type="entry name" value="HTH_XRE"/>
    <property type="match status" value="1"/>
</dbReference>